<accession>A0AAD5NK99</accession>
<evidence type="ECO:0000256" key="3">
    <source>
        <dbReference type="ARBA" id="ARBA00023125"/>
    </source>
</evidence>
<dbReference type="GO" id="GO:0005634">
    <property type="term" value="C:nucleus"/>
    <property type="evidence" value="ECO:0007669"/>
    <property type="project" value="UniProtKB-SubCell"/>
</dbReference>
<dbReference type="Proteomes" id="UP001064489">
    <property type="component" value="Chromosome 2"/>
</dbReference>
<dbReference type="GO" id="GO:0003677">
    <property type="term" value="F:DNA binding"/>
    <property type="evidence" value="ECO:0007669"/>
    <property type="project" value="UniProtKB-KW"/>
</dbReference>
<comment type="subcellular location">
    <subcellularLocation>
        <location evidence="1">Nucleus</location>
    </subcellularLocation>
</comment>
<proteinExistence type="predicted"/>
<dbReference type="PANTHER" id="PTHR34269:SF11">
    <property type="entry name" value="B3 DOMAIN PROTEIN"/>
    <property type="match status" value="1"/>
</dbReference>
<protein>
    <submittedName>
        <fullName evidence="7">Uncharacterized protein</fullName>
    </submittedName>
</protein>
<keyword evidence="4" id="KW-0804">Transcription</keyword>
<organism evidence="7 8">
    <name type="scientific">Acer negundo</name>
    <name type="common">Box elder</name>
    <dbReference type="NCBI Taxonomy" id="4023"/>
    <lineage>
        <taxon>Eukaryota</taxon>
        <taxon>Viridiplantae</taxon>
        <taxon>Streptophyta</taxon>
        <taxon>Embryophyta</taxon>
        <taxon>Tracheophyta</taxon>
        <taxon>Spermatophyta</taxon>
        <taxon>Magnoliopsida</taxon>
        <taxon>eudicotyledons</taxon>
        <taxon>Gunneridae</taxon>
        <taxon>Pentapetalae</taxon>
        <taxon>rosids</taxon>
        <taxon>malvids</taxon>
        <taxon>Sapindales</taxon>
        <taxon>Sapindaceae</taxon>
        <taxon>Hippocastanoideae</taxon>
        <taxon>Acereae</taxon>
        <taxon>Acer</taxon>
    </lineage>
</organism>
<dbReference type="InterPro" id="IPR051442">
    <property type="entry name" value="B3_domain"/>
</dbReference>
<evidence type="ECO:0000256" key="6">
    <source>
        <dbReference type="SAM" id="MobiDB-lite"/>
    </source>
</evidence>
<gene>
    <name evidence="7" type="ORF">LWI28_023699</name>
</gene>
<dbReference type="AlphaFoldDB" id="A0AAD5NK99"/>
<evidence type="ECO:0000256" key="5">
    <source>
        <dbReference type="ARBA" id="ARBA00023242"/>
    </source>
</evidence>
<evidence type="ECO:0000256" key="4">
    <source>
        <dbReference type="ARBA" id="ARBA00023163"/>
    </source>
</evidence>
<reference evidence="7" key="1">
    <citation type="journal article" date="2022" name="Plant J.">
        <title>Strategies of tolerance reflected in two North American maple genomes.</title>
        <authorList>
            <person name="McEvoy S.L."/>
            <person name="Sezen U.U."/>
            <person name="Trouern-Trend A."/>
            <person name="McMahon S.M."/>
            <person name="Schaberg P.G."/>
            <person name="Yang J."/>
            <person name="Wegrzyn J.L."/>
            <person name="Swenson N.G."/>
        </authorList>
    </citation>
    <scope>NUCLEOTIDE SEQUENCE</scope>
    <source>
        <strain evidence="7">91603</strain>
    </source>
</reference>
<feature type="region of interest" description="Disordered" evidence="6">
    <location>
        <begin position="156"/>
        <end position="177"/>
    </location>
</feature>
<evidence type="ECO:0000313" key="8">
    <source>
        <dbReference type="Proteomes" id="UP001064489"/>
    </source>
</evidence>
<sequence length="265" mass="28879">MSVKEPYYYDYLGVDEESTKLGSGSGASLSTNSNQSQNATNSFTALAGARSSSGPGEELVLPQNLFTKQLTQTDISRGNIILSTELFNKHIVPSLNESQKEILLMGESFRIFAVDYQSNQQYEMMLGQATGYSKCLKGAKKFIRNKNLQVRQVNKKITKSGSGSGSGAFGSSSASNTNETRNAAANYAVSPAGASSRPGEAPIKNYFTKKLTPSDLNRNSIFVLAKYSGEEHIVSNLNEIDKAELKDGFLSEFWLSIIRPINVIR</sequence>
<comment type="caution">
    <text evidence="7">The sequence shown here is derived from an EMBL/GenBank/DDBJ whole genome shotgun (WGS) entry which is preliminary data.</text>
</comment>
<dbReference type="PANTHER" id="PTHR34269">
    <property type="entry name" value="TRANSCRIPTION FACTOR B3-DOMAIN FAMILY-RELATED"/>
    <property type="match status" value="1"/>
</dbReference>
<dbReference type="Gene3D" id="2.40.330.10">
    <property type="entry name" value="DNA-binding pseudobarrel domain"/>
    <property type="match status" value="1"/>
</dbReference>
<evidence type="ECO:0000256" key="1">
    <source>
        <dbReference type="ARBA" id="ARBA00004123"/>
    </source>
</evidence>
<keyword evidence="8" id="KW-1185">Reference proteome</keyword>
<keyword evidence="2" id="KW-0805">Transcription regulation</keyword>
<keyword evidence="3" id="KW-0238">DNA-binding</keyword>
<keyword evidence="5" id="KW-0539">Nucleus</keyword>
<dbReference type="InterPro" id="IPR015300">
    <property type="entry name" value="DNA-bd_pseudobarrel_sf"/>
</dbReference>
<dbReference type="EMBL" id="JAJSOW010000106">
    <property type="protein sequence ID" value="KAI9162086.1"/>
    <property type="molecule type" value="Genomic_DNA"/>
</dbReference>
<evidence type="ECO:0000313" key="7">
    <source>
        <dbReference type="EMBL" id="KAI9162086.1"/>
    </source>
</evidence>
<name>A0AAD5NK99_ACENE</name>
<reference evidence="7" key="2">
    <citation type="submission" date="2023-02" db="EMBL/GenBank/DDBJ databases">
        <authorList>
            <person name="Swenson N.G."/>
            <person name="Wegrzyn J.L."/>
            <person name="Mcevoy S.L."/>
        </authorList>
    </citation>
    <scope>NUCLEOTIDE SEQUENCE</scope>
    <source>
        <strain evidence="7">91603</strain>
        <tissue evidence="7">Leaf</tissue>
    </source>
</reference>
<evidence type="ECO:0000256" key="2">
    <source>
        <dbReference type="ARBA" id="ARBA00023015"/>
    </source>
</evidence>